<feature type="transmembrane region" description="Helical" evidence="1">
    <location>
        <begin position="15"/>
        <end position="36"/>
    </location>
</feature>
<dbReference type="InterPro" id="IPR021949">
    <property type="entry name" value="DUF3566_TM"/>
</dbReference>
<evidence type="ECO:0000259" key="2">
    <source>
        <dbReference type="Pfam" id="PF12089"/>
    </source>
</evidence>
<reference evidence="3" key="1">
    <citation type="submission" date="2020-05" db="EMBL/GenBank/DDBJ databases">
        <authorList>
            <person name="Chiriac C."/>
            <person name="Salcher M."/>
            <person name="Ghai R."/>
            <person name="Kavagutti S V."/>
        </authorList>
    </citation>
    <scope>NUCLEOTIDE SEQUENCE</scope>
</reference>
<feature type="transmembrane region" description="Helical" evidence="1">
    <location>
        <begin position="71"/>
        <end position="97"/>
    </location>
</feature>
<sequence>MITRFDPWSVLKTSFMLTISFAIILLVAVAILWWILDQLSVFDALSRTVNDIAGSGTTQFDLRSVLSFGRVMGVTLVLAAVQIVLISVLATLFSFLYNLAVGISGGLEVTLSEES</sequence>
<gene>
    <name evidence="3" type="ORF">UFOPK3773_01770</name>
</gene>
<name>A0A6J7KN28_9ZZZZ</name>
<feature type="domain" description="DUF3566" evidence="2">
    <location>
        <begin position="2"/>
        <end position="113"/>
    </location>
</feature>
<dbReference type="EMBL" id="CAFBNF010000238">
    <property type="protein sequence ID" value="CAB4957296.1"/>
    <property type="molecule type" value="Genomic_DNA"/>
</dbReference>
<organism evidence="3">
    <name type="scientific">freshwater metagenome</name>
    <dbReference type="NCBI Taxonomy" id="449393"/>
    <lineage>
        <taxon>unclassified sequences</taxon>
        <taxon>metagenomes</taxon>
        <taxon>ecological metagenomes</taxon>
    </lineage>
</organism>
<protein>
    <submittedName>
        <fullName evidence="3">Unannotated protein</fullName>
    </submittedName>
</protein>
<evidence type="ECO:0000256" key="1">
    <source>
        <dbReference type="SAM" id="Phobius"/>
    </source>
</evidence>
<evidence type="ECO:0000313" key="3">
    <source>
        <dbReference type="EMBL" id="CAB4957296.1"/>
    </source>
</evidence>
<accession>A0A6J7KN28</accession>
<dbReference type="Pfam" id="PF12089">
    <property type="entry name" value="DUF3566"/>
    <property type="match status" value="1"/>
</dbReference>
<dbReference type="AlphaFoldDB" id="A0A6J7KN28"/>
<keyword evidence="1" id="KW-0812">Transmembrane</keyword>
<proteinExistence type="predicted"/>
<keyword evidence="1" id="KW-0472">Membrane</keyword>
<keyword evidence="1" id="KW-1133">Transmembrane helix</keyword>